<gene>
    <name evidence="1" type="ORF">LCGC14_1850810</name>
</gene>
<protein>
    <submittedName>
        <fullName evidence="1">Uncharacterized protein</fullName>
    </submittedName>
</protein>
<reference evidence="1" key="1">
    <citation type="journal article" date="2015" name="Nature">
        <title>Complex archaea that bridge the gap between prokaryotes and eukaryotes.</title>
        <authorList>
            <person name="Spang A."/>
            <person name="Saw J.H."/>
            <person name="Jorgensen S.L."/>
            <person name="Zaremba-Niedzwiedzka K."/>
            <person name="Martijn J."/>
            <person name="Lind A.E."/>
            <person name="van Eijk R."/>
            <person name="Schleper C."/>
            <person name="Guy L."/>
            <person name="Ettema T.J."/>
        </authorList>
    </citation>
    <scope>NUCLEOTIDE SEQUENCE</scope>
</reference>
<accession>A0A0F9J9Q5</accession>
<organism evidence="1">
    <name type="scientific">marine sediment metagenome</name>
    <dbReference type="NCBI Taxonomy" id="412755"/>
    <lineage>
        <taxon>unclassified sequences</taxon>
        <taxon>metagenomes</taxon>
        <taxon>ecological metagenomes</taxon>
    </lineage>
</organism>
<name>A0A0F9J9Q5_9ZZZZ</name>
<dbReference type="EMBL" id="LAZR01018590">
    <property type="protein sequence ID" value="KKL95812.1"/>
    <property type="molecule type" value="Genomic_DNA"/>
</dbReference>
<sequence length="48" mass="5678">MNKKIYKGEFESDYLKIKVKINSKEAFNQIEKIFDEVAEMCKKCAKES</sequence>
<dbReference type="AlphaFoldDB" id="A0A0F9J9Q5"/>
<comment type="caution">
    <text evidence="1">The sequence shown here is derived from an EMBL/GenBank/DDBJ whole genome shotgun (WGS) entry which is preliminary data.</text>
</comment>
<evidence type="ECO:0000313" key="1">
    <source>
        <dbReference type="EMBL" id="KKL95812.1"/>
    </source>
</evidence>
<proteinExistence type="predicted"/>